<keyword evidence="1" id="KW-0732">Signal</keyword>
<proteinExistence type="predicted"/>
<protein>
    <recommendedName>
        <fullName evidence="4">Outer membrane protein beta-barrel domain-containing protein</fullName>
    </recommendedName>
</protein>
<comment type="caution">
    <text evidence="2">The sequence shown here is derived from an EMBL/GenBank/DDBJ whole genome shotgun (WGS) entry which is preliminary data.</text>
</comment>
<reference evidence="2 3" key="1">
    <citation type="submission" date="2022-11" db="EMBL/GenBank/DDBJ databases">
        <title>Viruses from the air-sea interface of a natural surface slick.</title>
        <authorList>
            <person name="Rahlff J."/>
            <person name="Holmfeldt K."/>
        </authorList>
    </citation>
    <scope>NUCLEOTIDE SEQUENCE [LARGE SCALE GENOMIC DNA]</scope>
    <source>
        <strain evidence="2 3">SMS4</strain>
    </source>
</reference>
<evidence type="ECO:0000313" key="3">
    <source>
        <dbReference type="Proteomes" id="UP001231109"/>
    </source>
</evidence>
<sequence length="187" mass="21266">MCRLVVAGLALMGALFVPAAQAEFGDSQKVISVFSEVGDKAKTSGFSLGLRNVDRTDFYMQLGLSYQRITLKQQPADYNDGRIRPLFLYGRLGMDWRVSPYFQAGFDLNGSLIEWVDSSNDICCHAMVRTGLELKVHDNIRLDIYGNWYNLQYRSYQQQSNPFDYQDNGDNQRFSRTTVGAQLSLVF</sequence>
<name>A0ABT9I2K3_9GAMM</name>
<organism evidence="2 3">
    <name type="scientific">Rheinheimera baltica</name>
    <dbReference type="NCBI Taxonomy" id="67576"/>
    <lineage>
        <taxon>Bacteria</taxon>
        <taxon>Pseudomonadati</taxon>
        <taxon>Pseudomonadota</taxon>
        <taxon>Gammaproteobacteria</taxon>
        <taxon>Chromatiales</taxon>
        <taxon>Chromatiaceae</taxon>
        <taxon>Rheinheimera</taxon>
    </lineage>
</organism>
<dbReference type="RefSeq" id="WP_305976907.1">
    <property type="nucleotide sequence ID" value="NZ_JAPJDZ010000057.1"/>
</dbReference>
<gene>
    <name evidence="2" type="ORF">ORJ04_16825</name>
</gene>
<feature type="signal peptide" evidence="1">
    <location>
        <begin position="1"/>
        <end position="22"/>
    </location>
</feature>
<accession>A0ABT9I2K3</accession>
<evidence type="ECO:0008006" key="4">
    <source>
        <dbReference type="Google" id="ProtNLM"/>
    </source>
</evidence>
<evidence type="ECO:0000256" key="1">
    <source>
        <dbReference type="SAM" id="SignalP"/>
    </source>
</evidence>
<dbReference type="Proteomes" id="UP001231109">
    <property type="component" value="Unassembled WGS sequence"/>
</dbReference>
<evidence type="ECO:0000313" key="2">
    <source>
        <dbReference type="EMBL" id="MDP5137622.1"/>
    </source>
</evidence>
<keyword evidence="3" id="KW-1185">Reference proteome</keyword>
<dbReference type="EMBL" id="JAPJDZ010000057">
    <property type="protein sequence ID" value="MDP5137622.1"/>
    <property type="molecule type" value="Genomic_DNA"/>
</dbReference>
<feature type="chain" id="PRO_5047217945" description="Outer membrane protein beta-barrel domain-containing protein" evidence="1">
    <location>
        <begin position="23"/>
        <end position="187"/>
    </location>
</feature>